<protein>
    <submittedName>
        <fullName evidence="2">Uncharacterized protein</fullName>
    </submittedName>
</protein>
<evidence type="ECO:0000313" key="3">
    <source>
        <dbReference type="Proteomes" id="UP000033140"/>
    </source>
</evidence>
<feature type="region of interest" description="Disordered" evidence="1">
    <location>
        <begin position="50"/>
        <end position="72"/>
    </location>
</feature>
<gene>
    <name evidence="2" type="ORF">G7K_0507-t1</name>
</gene>
<dbReference type="EMBL" id="BACD03000003">
    <property type="protein sequence ID" value="GAO46274.1"/>
    <property type="molecule type" value="Genomic_DNA"/>
</dbReference>
<sequence>MAITSAGNITLFGFPPVLNDMPNHLASSSSNLMTNRVLTRHLLDIPPRNIRKTNHTNRLPNTQPNPGRNTPIQPLHTIILINIPKRTPNRHLRRTIRVSLRTLHLNPNNLNRLIPRTQPTTNNTRSNPFGRRQLFAVFFVRGFTDPAFRETRESDTRAPVCALSDGDGVDAFVDSADSFAAVDVEEGVHRAWGFHACRGDFVAGDFDCFHTCAESHLCRSVTNRRVGLRDTTTHTTEHTRQEGIRTRSLRRILQLTRSKQQHSSLRRSLNPGPWDQTLVETLDTTTPPSLLERGNDVVLAVCGHVNWTKCLPSRPREADRVSTPYYVTRQHRPRF</sequence>
<name>A0A0E9N8X9_SAICN</name>
<dbReference type="AlphaFoldDB" id="A0A0E9N8X9"/>
<reference evidence="2 3" key="1">
    <citation type="journal article" date="2011" name="J. Gen. Appl. Microbiol.">
        <title>Draft genome sequencing of the enigmatic yeast Saitoella complicata.</title>
        <authorList>
            <person name="Nishida H."/>
            <person name="Hamamoto M."/>
            <person name="Sugiyama J."/>
        </authorList>
    </citation>
    <scope>NUCLEOTIDE SEQUENCE [LARGE SCALE GENOMIC DNA]</scope>
    <source>
        <strain evidence="2 3">NRRL Y-17804</strain>
    </source>
</reference>
<proteinExistence type="predicted"/>
<keyword evidence="3" id="KW-1185">Reference proteome</keyword>
<feature type="compositionally biased region" description="Polar residues" evidence="1">
    <location>
        <begin position="56"/>
        <end position="72"/>
    </location>
</feature>
<reference evidence="2 3" key="2">
    <citation type="journal article" date="2014" name="J. Gen. Appl. Microbiol.">
        <title>The early diverging ascomycetous budding yeast Saitoella complicata has three histone deacetylases belonging to the Clr6, Hos2, and Rpd3 lineages.</title>
        <authorList>
            <person name="Nishida H."/>
            <person name="Matsumoto T."/>
            <person name="Kondo S."/>
            <person name="Hamamoto M."/>
            <person name="Yoshikawa H."/>
        </authorList>
    </citation>
    <scope>NUCLEOTIDE SEQUENCE [LARGE SCALE GENOMIC DNA]</scope>
    <source>
        <strain evidence="2 3">NRRL Y-17804</strain>
    </source>
</reference>
<reference evidence="2 3" key="3">
    <citation type="journal article" date="2015" name="Genome Announc.">
        <title>Draft Genome Sequence of the Archiascomycetous Yeast Saitoella complicata.</title>
        <authorList>
            <person name="Yamauchi K."/>
            <person name="Kondo S."/>
            <person name="Hamamoto M."/>
            <person name="Takahashi Y."/>
            <person name="Ogura Y."/>
            <person name="Hayashi T."/>
            <person name="Nishida H."/>
        </authorList>
    </citation>
    <scope>NUCLEOTIDE SEQUENCE [LARGE SCALE GENOMIC DNA]</scope>
    <source>
        <strain evidence="2 3">NRRL Y-17804</strain>
    </source>
</reference>
<accession>A0A0E9N8X9</accession>
<dbReference type="Proteomes" id="UP000033140">
    <property type="component" value="Unassembled WGS sequence"/>
</dbReference>
<organism evidence="2 3">
    <name type="scientific">Saitoella complicata (strain BCRC 22490 / CBS 7301 / JCM 7358 / NBRC 10748 / NRRL Y-17804)</name>
    <dbReference type="NCBI Taxonomy" id="698492"/>
    <lineage>
        <taxon>Eukaryota</taxon>
        <taxon>Fungi</taxon>
        <taxon>Dikarya</taxon>
        <taxon>Ascomycota</taxon>
        <taxon>Taphrinomycotina</taxon>
        <taxon>Taphrinomycotina incertae sedis</taxon>
        <taxon>Saitoella</taxon>
    </lineage>
</organism>
<evidence type="ECO:0000313" key="2">
    <source>
        <dbReference type="EMBL" id="GAO46274.1"/>
    </source>
</evidence>
<evidence type="ECO:0000256" key="1">
    <source>
        <dbReference type="SAM" id="MobiDB-lite"/>
    </source>
</evidence>
<comment type="caution">
    <text evidence="2">The sequence shown here is derived from an EMBL/GenBank/DDBJ whole genome shotgun (WGS) entry which is preliminary data.</text>
</comment>